<proteinExistence type="predicted"/>
<comment type="caution">
    <text evidence="1">The sequence shown here is derived from an EMBL/GenBank/DDBJ whole genome shotgun (WGS) entry which is preliminary data.</text>
</comment>
<name>A0ABV7A5P8_9BACI</name>
<organism evidence="1 2">
    <name type="scientific">Virgibacillus sediminis</name>
    <dbReference type="NCBI Taxonomy" id="202260"/>
    <lineage>
        <taxon>Bacteria</taxon>
        <taxon>Bacillati</taxon>
        <taxon>Bacillota</taxon>
        <taxon>Bacilli</taxon>
        <taxon>Bacillales</taxon>
        <taxon>Bacillaceae</taxon>
        <taxon>Virgibacillus</taxon>
    </lineage>
</organism>
<sequence>MRVLDCSTVDTALKSLCELLRTDEATLDMYIESNKYRVTNKDKCWYYDNLKIEEVLDFFNLRKDEILPDKLLMFHLTSGIDDRSFRQYGILNLQSIIKNDILSSFFTASGVKIQYEEGSAPLIHFKGKVFEDEMLFHRFNSDRCINGFLIKEDAESNSNVGHIRECPEFIWDISKLIQLPGLIGKWKESAKSMKMSLLVNFEDINYFEPAEYVIKAVEYVLFKKTNYWDPDQNFMVFLNEEVCISPENITQIDEL</sequence>
<evidence type="ECO:0000313" key="1">
    <source>
        <dbReference type="EMBL" id="MFC2948110.1"/>
    </source>
</evidence>
<reference evidence="2" key="1">
    <citation type="journal article" date="2019" name="Int. J. Syst. Evol. Microbiol.">
        <title>The Global Catalogue of Microorganisms (GCM) 10K type strain sequencing project: providing services to taxonomists for standard genome sequencing and annotation.</title>
        <authorList>
            <consortium name="The Broad Institute Genomics Platform"/>
            <consortium name="The Broad Institute Genome Sequencing Center for Infectious Disease"/>
            <person name="Wu L."/>
            <person name="Ma J."/>
        </authorList>
    </citation>
    <scope>NUCLEOTIDE SEQUENCE [LARGE SCALE GENOMIC DNA]</scope>
    <source>
        <strain evidence="2">KCTC 13193</strain>
    </source>
</reference>
<keyword evidence="2" id="KW-1185">Reference proteome</keyword>
<gene>
    <name evidence="1" type="ORF">ACFODW_07115</name>
</gene>
<dbReference type="RefSeq" id="WP_390304714.1">
    <property type="nucleotide sequence ID" value="NZ_JBHRRZ010000013.1"/>
</dbReference>
<accession>A0ABV7A5P8</accession>
<dbReference type="EMBL" id="JBHRRZ010000013">
    <property type="protein sequence ID" value="MFC2948110.1"/>
    <property type="molecule type" value="Genomic_DNA"/>
</dbReference>
<dbReference type="Proteomes" id="UP001595387">
    <property type="component" value="Unassembled WGS sequence"/>
</dbReference>
<evidence type="ECO:0000313" key="2">
    <source>
        <dbReference type="Proteomes" id="UP001595387"/>
    </source>
</evidence>
<protein>
    <submittedName>
        <fullName evidence="1">Uncharacterized protein</fullName>
    </submittedName>
</protein>